<feature type="compositionally biased region" description="Low complexity" evidence="1">
    <location>
        <begin position="433"/>
        <end position="442"/>
    </location>
</feature>
<keyword evidence="3" id="KW-1185">Reference proteome</keyword>
<dbReference type="AlphaFoldDB" id="A0A9P5VRF4"/>
<protein>
    <submittedName>
        <fullName evidence="2">Uncharacterized protein</fullName>
    </submittedName>
</protein>
<feature type="compositionally biased region" description="Low complexity" evidence="1">
    <location>
        <begin position="474"/>
        <end position="483"/>
    </location>
</feature>
<organism evidence="2 3">
    <name type="scientific">Podila minutissima</name>
    <dbReference type="NCBI Taxonomy" id="64525"/>
    <lineage>
        <taxon>Eukaryota</taxon>
        <taxon>Fungi</taxon>
        <taxon>Fungi incertae sedis</taxon>
        <taxon>Mucoromycota</taxon>
        <taxon>Mortierellomycotina</taxon>
        <taxon>Mortierellomycetes</taxon>
        <taxon>Mortierellales</taxon>
        <taxon>Mortierellaceae</taxon>
        <taxon>Podila</taxon>
    </lineage>
</organism>
<dbReference type="Proteomes" id="UP000696485">
    <property type="component" value="Unassembled WGS sequence"/>
</dbReference>
<dbReference type="Pfam" id="PF17010">
    <property type="entry name" value="DUF5092"/>
    <property type="match status" value="1"/>
</dbReference>
<feature type="compositionally biased region" description="Polar residues" evidence="1">
    <location>
        <begin position="448"/>
        <end position="457"/>
    </location>
</feature>
<feature type="region of interest" description="Disordered" evidence="1">
    <location>
        <begin position="664"/>
        <end position="708"/>
    </location>
</feature>
<proteinExistence type="predicted"/>
<evidence type="ECO:0000256" key="1">
    <source>
        <dbReference type="SAM" id="MobiDB-lite"/>
    </source>
</evidence>
<feature type="region of interest" description="Disordered" evidence="1">
    <location>
        <begin position="417"/>
        <end position="457"/>
    </location>
</feature>
<feature type="compositionally biased region" description="Low complexity" evidence="1">
    <location>
        <begin position="667"/>
        <end position="690"/>
    </location>
</feature>
<dbReference type="InterPro" id="IPR031537">
    <property type="entry name" value="DUF5092"/>
</dbReference>
<dbReference type="EMBL" id="JAAAUY010000004">
    <property type="protein sequence ID" value="KAF9338296.1"/>
    <property type="molecule type" value="Genomic_DNA"/>
</dbReference>
<comment type="caution">
    <text evidence="2">The sequence shown here is derived from an EMBL/GenBank/DDBJ whole genome shotgun (WGS) entry which is preliminary data.</text>
</comment>
<feature type="region of interest" description="Disordered" evidence="1">
    <location>
        <begin position="604"/>
        <end position="652"/>
    </location>
</feature>
<gene>
    <name evidence="2" type="ORF">BG006_006638</name>
</gene>
<evidence type="ECO:0000313" key="3">
    <source>
        <dbReference type="Proteomes" id="UP000696485"/>
    </source>
</evidence>
<name>A0A9P5VRF4_9FUNG</name>
<reference evidence="2" key="1">
    <citation type="journal article" date="2020" name="Fungal Divers.">
        <title>Resolving the Mortierellaceae phylogeny through synthesis of multi-gene phylogenetics and phylogenomics.</title>
        <authorList>
            <person name="Vandepol N."/>
            <person name="Liber J."/>
            <person name="Desiro A."/>
            <person name="Na H."/>
            <person name="Kennedy M."/>
            <person name="Barry K."/>
            <person name="Grigoriev I.V."/>
            <person name="Miller A.N."/>
            <person name="O'Donnell K."/>
            <person name="Stajich J.E."/>
            <person name="Bonito G."/>
        </authorList>
    </citation>
    <scope>NUCLEOTIDE SEQUENCE</scope>
    <source>
        <strain evidence="2">NVP1</strain>
    </source>
</reference>
<sequence>MAPSVCDTSIHSAEAKGDLKLLACINLDPLLHSAPSTIPKDNGHKDDDITTTTDHAQTEKVDAPATLKPPSIKRAMRLSGIPMPSLPPIPILPTELEDFQSNYSNISSTIHKGVFSQQLDAYLASLRQDYRRQLQDYESLKAILKEDTYFSATVVAELDAQDEDPFTLDSFENLMRMHAAKGKDFILARVTTQDPNDESKHYHSYYSAHQINKVLFRTQPDEGLLHRMKARNPLNNMLVVGDVHYYIIKAEVVNAIKPLPVVRSSSSSILSHSSRMSRCSKLAAKAIASQSASARSSPILGTDCSLFSRGASPTPFDSESPVSMVPSVMAQSVMMADQEELHQRQKSNSPMMPPLSSPCSSIHINERMPDPGISSRRSSVSSTHSASGFQPGRPSRLRQAIQPEEIQDASPCLVVQPQELSSESENRQDQEFTSSSPPTSSSLVYLPTHSSPSQSPLFQSVMVVSGRHQRRRSNTVSSISSDKSVTSDISHVSHASQCSSALTDSSVGSPVLLSSSPVSSSSSSSSSTTTTSESQSVYQFKYLASDDDFLLRSTVRQLFKLNALEAWDAILFTISNNALRENQHDVIPTPNPLPLLPSLSLQQLAGGGVGGEGGGEEEVGTTSSLGTPRELPEIPTNATPGRPASELSHSGDSAIELSEHEGVGVGSELQVQTQTSSSSSLAASVGSTSANALPAMSSSAPATSGNNGLKKFRRALSKIFSIHS</sequence>
<feature type="compositionally biased region" description="Polar residues" evidence="1">
    <location>
        <begin position="696"/>
        <end position="707"/>
    </location>
</feature>
<feature type="region of interest" description="Disordered" evidence="1">
    <location>
        <begin position="337"/>
        <end position="397"/>
    </location>
</feature>
<evidence type="ECO:0000313" key="2">
    <source>
        <dbReference type="EMBL" id="KAF9338296.1"/>
    </source>
</evidence>
<feature type="compositionally biased region" description="Low complexity" evidence="1">
    <location>
        <begin position="374"/>
        <end position="387"/>
    </location>
</feature>
<feature type="region of interest" description="Disordered" evidence="1">
    <location>
        <begin position="464"/>
        <end position="483"/>
    </location>
</feature>
<accession>A0A9P5VRF4</accession>
<feature type="region of interest" description="Disordered" evidence="1">
    <location>
        <begin position="35"/>
        <end position="64"/>
    </location>
</feature>